<dbReference type="Proteomes" id="UP000609064">
    <property type="component" value="Unassembled WGS sequence"/>
</dbReference>
<feature type="domain" description="DinB-like" evidence="1">
    <location>
        <begin position="36"/>
        <end position="172"/>
    </location>
</feature>
<dbReference type="AlphaFoldDB" id="A0A917DP15"/>
<dbReference type="RefSeq" id="WP_188766101.1">
    <property type="nucleotide sequence ID" value="NZ_BMKK01000004.1"/>
</dbReference>
<reference evidence="2" key="2">
    <citation type="submission" date="2020-09" db="EMBL/GenBank/DDBJ databases">
        <authorList>
            <person name="Sun Q."/>
            <person name="Zhou Y."/>
        </authorList>
    </citation>
    <scope>NUCLEOTIDE SEQUENCE</scope>
    <source>
        <strain evidence="2">CGMCC 1.15958</strain>
    </source>
</reference>
<keyword evidence="2" id="KW-0378">Hydrolase</keyword>
<evidence type="ECO:0000313" key="2">
    <source>
        <dbReference type="EMBL" id="GGD57306.1"/>
    </source>
</evidence>
<dbReference type="GO" id="GO:0016787">
    <property type="term" value="F:hydrolase activity"/>
    <property type="evidence" value="ECO:0007669"/>
    <property type="project" value="UniProtKB-KW"/>
</dbReference>
<sequence length="177" mass="20581">MDLEKSSVESLKYPIGDFEYGKKYSKSDTRTHIKVLEKLPQRLKALTIKLSDAQLDTPYRPNGWTVRQVVHHIADSHINMFTRVRFALTEENPPIKGYDEAAWALLPDHALPIKPSLQIIEGLHKRMVVLFKSLDKKGLKKTYYHGGYQKSFDMQEVIALYAWHSEHHYQHIVQALK</sequence>
<comment type="caution">
    <text evidence="2">The sequence shown here is derived from an EMBL/GenBank/DDBJ whole genome shotgun (WGS) entry which is preliminary data.</text>
</comment>
<dbReference type="Gene3D" id="1.20.120.450">
    <property type="entry name" value="dinb family like domain"/>
    <property type="match status" value="1"/>
</dbReference>
<gene>
    <name evidence="2" type="ORF">GCM10011514_21710</name>
</gene>
<dbReference type="EMBL" id="BMKK01000004">
    <property type="protein sequence ID" value="GGD57306.1"/>
    <property type="molecule type" value="Genomic_DNA"/>
</dbReference>
<accession>A0A917DP15</accession>
<evidence type="ECO:0000259" key="1">
    <source>
        <dbReference type="Pfam" id="PF12867"/>
    </source>
</evidence>
<proteinExistence type="predicted"/>
<reference evidence="2" key="1">
    <citation type="journal article" date="2014" name="Int. J. Syst. Evol. Microbiol.">
        <title>Complete genome sequence of Corynebacterium casei LMG S-19264T (=DSM 44701T), isolated from a smear-ripened cheese.</title>
        <authorList>
            <consortium name="US DOE Joint Genome Institute (JGI-PGF)"/>
            <person name="Walter F."/>
            <person name="Albersmeier A."/>
            <person name="Kalinowski J."/>
            <person name="Ruckert C."/>
        </authorList>
    </citation>
    <scope>NUCLEOTIDE SEQUENCE</scope>
    <source>
        <strain evidence="2">CGMCC 1.15958</strain>
    </source>
</reference>
<keyword evidence="3" id="KW-1185">Reference proteome</keyword>
<name>A0A917DP15_9BACT</name>
<dbReference type="InterPro" id="IPR034660">
    <property type="entry name" value="DinB/YfiT-like"/>
</dbReference>
<dbReference type="InterPro" id="IPR024775">
    <property type="entry name" value="DinB-like"/>
</dbReference>
<protein>
    <submittedName>
        <fullName evidence="2">Metal-dependent hydrolase</fullName>
    </submittedName>
</protein>
<dbReference type="NCBIfam" id="NF009807">
    <property type="entry name" value="PRK13291.1"/>
    <property type="match status" value="1"/>
</dbReference>
<dbReference type="Pfam" id="PF12867">
    <property type="entry name" value="DinB_2"/>
    <property type="match status" value="1"/>
</dbReference>
<evidence type="ECO:0000313" key="3">
    <source>
        <dbReference type="Proteomes" id="UP000609064"/>
    </source>
</evidence>
<organism evidence="2 3">
    <name type="scientific">Emticicia aquatilis</name>
    <dbReference type="NCBI Taxonomy" id="1537369"/>
    <lineage>
        <taxon>Bacteria</taxon>
        <taxon>Pseudomonadati</taxon>
        <taxon>Bacteroidota</taxon>
        <taxon>Cytophagia</taxon>
        <taxon>Cytophagales</taxon>
        <taxon>Leadbetterellaceae</taxon>
        <taxon>Emticicia</taxon>
    </lineage>
</organism>
<dbReference type="SUPFAM" id="SSF109854">
    <property type="entry name" value="DinB/YfiT-like putative metalloenzymes"/>
    <property type="match status" value="1"/>
</dbReference>